<dbReference type="InterPro" id="IPR011032">
    <property type="entry name" value="GroES-like_sf"/>
</dbReference>
<dbReference type="PANTHER" id="PTHR48106">
    <property type="entry name" value="QUINONE OXIDOREDUCTASE PIG3-RELATED"/>
    <property type="match status" value="1"/>
</dbReference>
<sequence>MKAVRFHEYGGIEVLRVEEVERPVPGPGQVLVKVKAAGINPGEAYIRVGGVHGRWPATFPSGQGTDLAGVVVELGPHARGFAVGDEVLGYTHRRASHAQYAVVDDTALTVRPQGLSWDVAGSLQVAGATAYATVFAVEPDPGDTVVVSGAAGGVGSLAVQLARRRGATVIGLASEPNHAWLKEHGVVPVAYGQGVADRVRQAAGGRVDAFIDTWGDGYVELAVDLGVRPERINTIRDWHTAAKVGARAYGESSATSAVVLGELARLAARGELDVPIARTYPLDQVRDAFRELERRHTHGKIVLRPWPDEER</sequence>
<proteinExistence type="predicted"/>
<dbReference type="Pfam" id="PF08240">
    <property type="entry name" value="ADH_N"/>
    <property type="match status" value="1"/>
</dbReference>
<dbReference type="GO" id="GO:0016651">
    <property type="term" value="F:oxidoreductase activity, acting on NAD(P)H"/>
    <property type="evidence" value="ECO:0007669"/>
    <property type="project" value="TreeGrafter"/>
</dbReference>
<dbReference type="SUPFAM" id="SSF50129">
    <property type="entry name" value="GroES-like"/>
    <property type="match status" value="1"/>
</dbReference>
<protein>
    <submittedName>
        <fullName evidence="4">NADPH:quinone reductase</fullName>
    </submittedName>
</protein>
<dbReference type="GO" id="GO:0070402">
    <property type="term" value="F:NADPH binding"/>
    <property type="evidence" value="ECO:0007669"/>
    <property type="project" value="TreeGrafter"/>
</dbReference>
<dbReference type="KEGG" id="noa:BKM31_03265"/>
<dbReference type="InterPro" id="IPR020843">
    <property type="entry name" value="ER"/>
</dbReference>
<feature type="domain" description="Enoyl reductase (ER)" evidence="3">
    <location>
        <begin position="10"/>
        <end position="303"/>
    </location>
</feature>
<dbReference type="STRING" id="1909395.BKM31_03265"/>
<dbReference type="CDD" id="cd05289">
    <property type="entry name" value="MDR_like_2"/>
    <property type="match status" value="1"/>
</dbReference>
<evidence type="ECO:0000313" key="4">
    <source>
        <dbReference type="EMBL" id="AQZ60654.1"/>
    </source>
</evidence>
<dbReference type="Gene3D" id="3.40.50.720">
    <property type="entry name" value="NAD(P)-binding Rossmann-like Domain"/>
    <property type="match status" value="1"/>
</dbReference>
<organism evidence="4 5">
    <name type="scientific">[Actinomadura] parvosata subsp. kistnae</name>
    <dbReference type="NCBI Taxonomy" id="1909395"/>
    <lineage>
        <taxon>Bacteria</taxon>
        <taxon>Bacillati</taxon>
        <taxon>Actinomycetota</taxon>
        <taxon>Actinomycetes</taxon>
        <taxon>Streptosporangiales</taxon>
        <taxon>Streptosporangiaceae</taxon>
        <taxon>Nonomuraea</taxon>
    </lineage>
</organism>
<dbReference type="AlphaFoldDB" id="A0A1U9ZRT4"/>
<evidence type="ECO:0000256" key="1">
    <source>
        <dbReference type="ARBA" id="ARBA00022857"/>
    </source>
</evidence>
<name>A0A1U9ZRT4_9ACTN</name>
<dbReference type="SUPFAM" id="SSF51735">
    <property type="entry name" value="NAD(P)-binding Rossmann-fold domains"/>
    <property type="match status" value="1"/>
</dbReference>
<dbReference type="Gene3D" id="3.90.180.10">
    <property type="entry name" value="Medium-chain alcohol dehydrogenases, catalytic domain"/>
    <property type="match status" value="1"/>
</dbReference>
<keyword evidence="1" id="KW-0521">NADP</keyword>
<evidence type="ECO:0000313" key="5">
    <source>
        <dbReference type="Proteomes" id="UP000190797"/>
    </source>
</evidence>
<evidence type="ECO:0000256" key="2">
    <source>
        <dbReference type="ARBA" id="ARBA00023002"/>
    </source>
</evidence>
<dbReference type="EMBL" id="CP017717">
    <property type="protein sequence ID" value="AQZ60654.1"/>
    <property type="molecule type" value="Genomic_DNA"/>
</dbReference>
<keyword evidence="5" id="KW-1185">Reference proteome</keyword>
<dbReference type="Proteomes" id="UP000190797">
    <property type="component" value="Chromosome"/>
</dbReference>
<dbReference type="Pfam" id="PF13602">
    <property type="entry name" value="ADH_zinc_N_2"/>
    <property type="match status" value="1"/>
</dbReference>
<dbReference type="OrthoDB" id="2665481at2"/>
<evidence type="ECO:0000259" key="3">
    <source>
        <dbReference type="SMART" id="SM00829"/>
    </source>
</evidence>
<keyword evidence="2" id="KW-0560">Oxidoreductase</keyword>
<dbReference type="InterPro" id="IPR036291">
    <property type="entry name" value="NAD(P)-bd_dom_sf"/>
</dbReference>
<accession>A0A1U9ZRT4</accession>
<dbReference type="RefSeq" id="WP_080036714.1">
    <property type="nucleotide sequence ID" value="NZ_CP017717.1"/>
</dbReference>
<dbReference type="SMART" id="SM00829">
    <property type="entry name" value="PKS_ER"/>
    <property type="match status" value="1"/>
</dbReference>
<dbReference type="InterPro" id="IPR013154">
    <property type="entry name" value="ADH-like_N"/>
</dbReference>
<reference evidence="5" key="1">
    <citation type="journal article" date="2017" name="Med. Chem. Commun.">
        <title>Nonomuraea sp. ATCC 55076 harbours the largest actinomycete chromosome to date and the kistamicin biosynthetic gene cluster.</title>
        <authorList>
            <person name="Nazari B."/>
            <person name="Forneris C.C."/>
            <person name="Gibson M.I."/>
            <person name="Moon K."/>
            <person name="Schramma K.R."/>
            <person name="Seyedsayamdost M.R."/>
        </authorList>
    </citation>
    <scope>NUCLEOTIDE SEQUENCE [LARGE SCALE GENOMIC DNA]</scope>
    <source>
        <strain evidence="5">ATCC 55076</strain>
    </source>
</reference>
<gene>
    <name evidence="4" type="ORF">BKM31_03265</name>
</gene>